<dbReference type="Pfam" id="PF00583">
    <property type="entry name" value="Acetyltransf_1"/>
    <property type="match status" value="1"/>
</dbReference>
<dbReference type="RefSeq" id="WP_008772703.1">
    <property type="nucleotide sequence ID" value="NZ_JBDMPZ010000006.1"/>
</dbReference>
<dbReference type="InterPro" id="IPR000182">
    <property type="entry name" value="GNAT_dom"/>
</dbReference>
<feature type="domain" description="N-acetyltransferase" evidence="1">
    <location>
        <begin position="1"/>
        <end position="151"/>
    </location>
</feature>
<organism evidence="2 3">
    <name type="scientific">Parabacteroides distasonis</name>
    <dbReference type="NCBI Taxonomy" id="823"/>
    <lineage>
        <taxon>Bacteria</taxon>
        <taxon>Pseudomonadati</taxon>
        <taxon>Bacteroidota</taxon>
        <taxon>Bacteroidia</taxon>
        <taxon>Bacteroidales</taxon>
        <taxon>Tannerellaceae</taxon>
        <taxon>Parabacteroides</taxon>
    </lineage>
</organism>
<dbReference type="Gene3D" id="3.40.630.30">
    <property type="match status" value="1"/>
</dbReference>
<protein>
    <recommendedName>
        <fullName evidence="1">N-acetyltransferase domain-containing protein</fullName>
    </recommendedName>
</protein>
<sequence length="151" mass="17590">MEIKYDIQKPGESDWKELLVHLEILDECYVTKLSSRINLNVYAQKIASKAYVFTARYDELLVGVVAIYFNPSPRYSFCTNVSVLPEYQRTQKIGYSLCRKAISFSKENHSAGFSLVADVSLRRFYTRLGLVVKEPPFPILLERERYMQLDF</sequence>
<evidence type="ECO:0000259" key="1">
    <source>
        <dbReference type="PROSITE" id="PS51186"/>
    </source>
</evidence>
<dbReference type="GO" id="GO:0016747">
    <property type="term" value="F:acyltransferase activity, transferring groups other than amino-acyl groups"/>
    <property type="evidence" value="ECO:0007669"/>
    <property type="project" value="InterPro"/>
</dbReference>
<dbReference type="SUPFAM" id="SSF55729">
    <property type="entry name" value="Acyl-CoA N-acyltransferases (Nat)"/>
    <property type="match status" value="1"/>
</dbReference>
<accession>A0A1Y4IWN2</accession>
<name>A0A1Y4IWN2_PARDI</name>
<evidence type="ECO:0000313" key="2">
    <source>
        <dbReference type="EMBL" id="OUP22909.1"/>
    </source>
</evidence>
<dbReference type="CDD" id="cd04301">
    <property type="entry name" value="NAT_SF"/>
    <property type="match status" value="1"/>
</dbReference>
<dbReference type="InterPro" id="IPR016181">
    <property type="entry name" value="Acyl_CoA_acyltransferase"/>
</dbReference>
<dbReference type="AlphaFoldDB" id="A0A1Y4IWN2"/>
<dbReference type="PROSITE" id="PS51186">
    <property type="entry name" value="GNAT"/>
    <property type="match status" value="1"/>
</dbReference>
<dbReference type="EMBL" id="NFJX01000001">
    <property type="protein sequence ID" value="OUP22909.1"/>
    <property type="molecule type" value="Genomic_DNA"/>
</dbReference>
<gene>
    <name evidence="2" type="ORF">B5F32_01590</name>
</gene>
<evidence type="ECO:0000313" key="3">
    <source>
        <dbReference type="Proteomes" id="UP000195950"/>
    </source>
</evidence>
<proteinExistence type="predicted"/>
<comment type="caution">
    <text evidence="2">The sequence shown here is derived from an EMBL/GenBank/DDBJ whole genome shotgun (WGS) entry which is preliminary data.</text>
</comment>
<dbReference type="Proteomes" id="UP000195950">
    <property type="component" value="Unassembled WGS sequence"/>
</dbReference>
<reference evidence="3" key="1">
    <citation type="submission" date="2017-04" db="EMBL/GenBank/DDBJ databases">
        <title>Function of individual gut microbiota members based on whole genome sequencing of pure cultures obtained from chicken caecum.</title>
        <authorList>
            <person name="Medvecky M."/>
            <person name="Cejkova D."/>
            <person name="Polansky O."/>
            <person name="Karasova D."/>
            <person name="Kubasova T."/>
            <person name="Cizek A."/>
            <person name="Rychlik I."/>
        </authorList>
    </citation>
    <scope>NUCLEOTIDE SEQUENCE [LARGE SCALE GENOMIC DNA]</scope>
    <source>
        <strain evidence="3">An199</strain>
    </source>
</reference>